<organism evidence="2 3">
    <name type="scientific">Aspergillus sclerotiicarbonarius (strain CBS 121057 / IBT 28362)</name>
    <dbReference type="NCBI Taxonomy" id="1448318"/>
    <lineage>
        <taxon>Eukaryota</taxon>
        <taxon>Fungi</taxon>
        <taxon>Dikarya</taxon>
        <taxon>Ascomycota</taxon>
        <taxon>Pezizomycotina</taxon>
        <taxon>Eurotiomycetes</taxon>
        <taxon>Eurotiomycetidae</taxon>
        <taxon>Eurotiales</taxon>
        <taxon>Aspergillaceae</taxon>
        <taxon>Aspergillus</taxon>
        <taxon>Aspergillus subgen. Circumdati</taxon>
    </lineage>
</organism>
<reference evidence="2 3" key="1">
    <citation type="submission" date="2018-02" db="EMBL/GenBank/DDBJ databases">
        <title>The genomes of Aspergillus section Nigri reveals drivers in fungal speciation.</title>
        <authorList>
            <consortium name="DOE Joint Genome Institute"/>
            <person name="Vesth T.C."/>
            <person name="Nybo J."/>
            <person name="Theobald S."/>
            <person name="Brandl J."/>
            <person name="Frisvad J.C."/>
            <person name="Nielsen K.F."/>
            <person name="Lyhne E.K."/>
            <person name="Kogle M.E."/>
            <person name="Kuo A."/>
            <person name="Riley R."/>
            <person name="Clum A."/>
            <person name="Nolan M."/>
            <person name="Lipzen A."/>
            <person name="Salamov A."/>
            <person name="Henrissat B."/>
            <person name="Wiebenga A."/>
            <person name="De vries R.P."/>
            <person name="Grigoriev I.V."/>
            <person name="Mortensen U.H."/>
            <person name="Andersen M.R."/>
            <person name="Baker S.E."/>
        </authorList>
    </citation>
    <scope>NUCLEOTIDE SEQUENCE [LARGE SCALE GENOMIC DNA]</scope>
    <source>
        <strain evidence="2 3">CBS 121057</strain>
    </source>
</reference>
<dbReference type="EMBL" id="KZ826378">
    <property type="protein sequence ID" value="PYI03647.1"/>
    <property type="molecule type" value="Genomic_DNA"/>
</dbReference>
<evidence type="ECO:0000256" key="1">
    <source>
        <dbReference type="SAM" id="Phobius"/>
    </source>
</evidence>
<dbReference type="Proteomes" id="UP000248423">
    <property type="component" value="Unassembled WGS sequence"/>
</dbReference>
<dbReference type="AlphaFoldDB" id="A0A319E0W8"/>
<keyword evidence="1" id="KW-0812">Transmembrane</keyword>
<name>A0A319E0W8_ASPSB</name>
<accession>A0A319E0W8</accession>
<evidence type="ECO:0000313" key="3">
    <source>
        <dbReference type="Proteomes" id="UP000248423"/>
    </source>
</evidence>
<dbReference type="VEuPathDB" id="FungiDB:BO78DRAFT_193270"/>
<keyword evidence="1" id="KW-1133">Transmembrane helix</keyword>
<proteinExistence type="predicted"/>
<gene>
    <name evidence="2" type="ORF">BO78DRAFT_193270</name>
</gene>
<sequence length="105" mass="11835">MPRKSLAMFLGLGGLAASISLGLRSMFGTFLILQAWHCYLLLFRVPSRYRHWWPYILLTSISSPKSVSSESFPPSQISSMGPLTWLINEKQMSINSMAMSLKHVT</sequence>
<keyword evidence="3" id="KW-1185">Reference proteome</keyword>
<feature type="transmembrane region" description="Helical" evidence="1">
    <location>
        <begin position="26"/>
        <end position="43"/>
    </location>
</feature>
<evidence type="ECO:0000313" key="2">
    <source>
        <dbReference type="EMBL" id="PYI03647.1"/>
    </source>
</evidence>
<protein>
    <submittedName>
        <fullName evidence="2">Uncharacterized protein</fullName>
    </submittedName>
</protein>
<keyword evidence="1" id="KW-0472">Membrane</keyword>